<evidence type="ECO:0000256" key="1">
    <source>
        <dbReference type="ARBA" id="ARBA00022801"/>
    </source>
</evidence>
<dbReference type="Proteomes" id="UP001501822">
    <property type="component" value="Unassembled WGS sequence"/>
</dbReference>
<name>A0ABP3FBM6_9ACTN</name>
<dbReference type="InterPro" id="IPR000073">
    <property type="entry name" value="AB_hydrolase_1"/>
</dbReference>
<organism evidence="4 5">
    <name type="scientific">Actinoallomurus spadix</name>
    <dbReference type="NCBI Taxonomy" id="79912"/>
    <lineage>
        <taxon>Bacteria</taxon>
        <taxon>Bacillati</taxon>
        <taxon>Actinomycetota</taxon>
        <taxon>Actinomycetes</taxon>
        <taxon>Streptosporangiales</taxon>
        <taxon>Thermomonosporaceae</taxon>
        <taxon>Actinoallomurus</taxon>
    </lineage>
</organism>
<dbReference type="PANTHER" id="PTHR22946">
    <property type="entry name" value="DIENELACTONE HYDROLASE DOMAIN-CONTAINING PROTEIN-RELATED"/>
    <property type="match status" value="1"/>
</dbReference>
<comment type="similarity">
    <text evidence="2">Belongs to the AB hydrolase superfamily. FUS2 hydrolase family.</text>
</comment>
<accession>A0ABP3FBM6</accession>
<gene>
    <name evidence="4" type="primary">yjfP</name>
    <name evidence="4" type="ORF">GCM10010151_00270</name>
</gene>
<dbReference type="EMBL" id="BAAABM010000002">
    <property type="protein sequence ID" value="GAA0314127.1"/>
    <property type="molecule type" value="Genomic_DNA"/>
</dbReference>
<dbReference type="Gene3D" id="3.40.50.1820">
    <property type="entry name" value="alpha/beta hydrolase"/>
    <property type="match status" value="1"/>
</dbReference>
<comment type="caution">
    <text evidence="4">The sequence shown here is derived from an EMBL/GenBank/DDBJ whole genome shotgun (WGS) entry which is preliminary data.</text>
</comment>
<feature type="domain" description="AB hydrolase-1" evidence="3">
    <location>
        <begin position="49"/>
        <end position="266"/>
    </location>
</feature>
<evidence type="ECO:0000256" key="2">
    <source>
        <dbReference type="ARBA" id="ARBA00038115"/>
    </source>
</evidence>
<evidence type="ECO:0000313" key="4">
    <source>
        <dbReference type="EMBL" id="GAA0314127.1"/>
    </source>
</evidence>
<evidence type="ECO:0000259" key="3">
    <source>
        <dbReference type="Pfam" id="PF12697"/>
    </source>
</evidence>
<reference evidence="5" key="1">
    <citation type="journal article" date="2019" name="Int. J. Syst. Evol. Microbiol.">
        <title>The Global Catalogue of Microorganisms (GCM) 10K type strain sequencing project: providing services to taxonomists for standard genome sequencing and annotation.</title>
        <authorList>
            <consortium name="The Broad Institute Genomics Platform"/>
            <consortium name="The Broad Institute Genome Sequencing Center for Infectious Disease"/>
            <person name="Wu L."/>
            <person name="Ma J."/>
        </authorList>
    </citation>
    <scope>NUCLEOTIDE SEQUENCE [LARGE SCALE GENOMIC DNA]</scope>
    <source>
        <strain evidence="5">JCM 3146</strain>
    </source>
</reference>
<dbReference type="Pfam" id="PF12697">
    <property type="entry name" value="Abhydrolase_6"/>
    <property type="match status" value="1"/>
</dbReference>
<evidence type="ECO:0000313" key="5">
    <source>
        <dbReference type="Proteomes" id="UP001501822"/>
    </source>
</evidence>
<keyword evidence="1" id="KW-0378">Hydrolase</keyword>
<dbReference type="InterPro" id="IPR029058">
    <property type="entry name" value="AB_hydrolase_fold"/>
</dbReference>
<dbReference type="SUPFAM" id="SSF53474">
    <property type="entry name" value="alpha/beta-Hydrolases"/>
    <property type="match status" value="1"/>
</dbReference>
<dbReference type="InterPro" id="IPR050261">
    <property type="entry name" value="FrsA_esterase"/>
</dbReference>
<dbReference type="RefSeq" id="WP_252810572.1">
    <property type="nucleotide sequence ID" value="NZ_BAAABM010000002.1"/>
</dbReference>
<keyword evidence="5" id="KW-1185">Reference proteome</keyword>
<proteinExistence type="inferred from homology"/>
<protein>
    <submittedName>
        <fullName evidence="4">Esterase</fullName>
    </submittedName>
</protein>
<sequence>MTAFDLLMTDPAPELTPAAATPAVTFESAGETLLGVLHVPAGPGPHPVVVLLHGFPGNERNFDLAQALRRAGYASLVFHYRGSWGVGGTYSWTHLLEDAARVTTAVREPEFAAAHRLDPGRLAVAGHSAGGFTALMTAAADPSIAAVASVAGFDFGRMAAAFRTDPARRAWCLDLFGGSLAPLRGTGAEALVAEMEEAGDSWSLAGLAPRLADRAVLLIGGADRDDVTPAPFHHDPLVSAYRAHPVERLEEQLFSTDHELSDHRVRLARTLVDFLRRHLPPASGGTGG</sequence>
<dbReference type="PANTHER" id="PTHR22946:SF9">
    <property type="entry name" value="POLYKETIDE TRANSFERASE AF380"/>
    <property type="match status" value="1"/>
</dbReference>